<protein>
    <recommendedName>
        <fullName evidence="3">GOLD domain-containing protein</fullName>
    </recommendedName>
</protein>
<evidence type="ECO:0000313" key="1">
    <source>
        <dbReference type="EMBL" id="QNR65296.1"/>
    </source>
</evidence>
<sequence>MLKPALLRSLLKLFFELIRDWRDALSGTFFNARSFIHGIINLSYLEREIRKDGNMNNIRYLVLTVVVALGITLVGCSNKVPERVQGSSSPVIQENGTSEMALIKVGTIDTKDGKNLKISMAGGTKNNFGELSFHKGETFTISVESEYHGELEIGIMSITTEQVFSDIVSVEKGEFIITIPEDGDYRIYVGNKDVKSTTFDLKLSKAIEGPIV</sequence>
<evidence type="ECO:0008006" key="3">
    <source>
        <dbReference type="Google" id="ProtNLM"/>
    </source>
</evidence>
<reference evidence="1 2" key="1">
    <citation type="submission" date="2020-09" db="EMBL/GenBank/DDBJ databases">
        <title>Characterization of Paenibacillus peoriae strain ZF390 with broad-spectrum antimicrobial activity as a potential biocontrol agent.</title>
        <authorList>
            <person name="Li L."/>
            <person name="Zhao Y."/>
            <person name="Li B."/>
            <person name="Xie X."/>
        </authorList>
    </citation>
    <scope>NUCLEOTIDE SEQUENCE [LARGE SCALE GENOMIC DNA]</scope>
    <source>
        <strain evidence="1 2">ZF390</strain>
    </source>
</reference>
<proteinExistence type="predicted"/>
<dbReference type="AlphaFoldDB" id="A0A7H0Y2I8"/>
<gene>
    <name evidence="1" type="ORF">IAQ67_15450</name>
</gene>
<accession>A0A7H0Y2I8</accession>
<dbReference type="RefSeq" id="WP_190297200.1">
    <property type="nucleotide sequence ID" value="NZ_CP061172.1"/>
</dbReference>
<name>A0A7H0Y2I8_9BACL</name>
<dbReference type="Proteomes" id="UP000516384">
    <property type="component" value="Chromosome"/>
</dbReference>
<dbReference type="EMBL" id="CP061172">
    <property type="protein sequence ID" value="QNR65296.1"/>
    <property type="molecule type" value="Genomic_DNA"/>
</dbReference>
<organism evidence="1 2">
    <name type="scientific">Paenibacillus peoriae</name>
    <dbReference type="NCBI Taxonomy" id="59893"/>
    <lineage>
        <taxon>Bacteria</taxon>
        <taxon>Bacillati</taxon>
        <taxon>Bacillota</taxon>
        <taxon>Bacilli</taxon>
        <taxon>Bacillales</taxon>
        <taxon>Paenibacillaceae</taxon>
        <taxon>Paenibacillus</taxon>
    </lineage>
</organism>
<evidence type="ECO:0000313" key="2">
    <source>
        <dbReference type="Proteomes" id="UP000516384"/>
    </source>
</evidence>